<dbReference type="HOGENOM" id="CLU_3277606_0_0_11"/>
<proteinExistence type="predicted"/>
<gene>
    <name evidence="1" type="ORF">SXIM_05590</name>
</gene>
<sequence length="41" mass="4841">MFREPQEDRSVPPYQHLKGILVTFSRPHREQRVVVTGRPVP</sequence>
<dbReference type="KEGG" id="sxi:SXIM_05590"/>
<reference evidence="1" key="1">
    <citation type="submission" date="2019-08" db="EMBL/GenBank/DDBJ databases">
        <title>Complete genome sequence of a mangrove-derived Streptomyces xiamenensis.</title>
        <authorList>
            <person name="Xu J."/>
        </authorList>
    </citation>
    <scope>NUCLEOTIDE SEQUENCE</scope>
    <source>
        <strain evidence="1">318</strain>
    </source>
</reference>
<evidence type="ECO:0000313" key="2">
    <source>
        <dbReference type="Proteomes" id="UP000034034"/>
    </source>
</evidence>
<keyword evidence="2" id="KW-1185">Reference proteome</keyword>
<organism evidence="1 2">
    <name type="scientific">Streptomyces xiamenensis</name>
    <dbReference type="NCBI Taxonomy" id="408015"/>
    <lineage>
        <taxon>Bacteria</taxon>
        <taxon>Bacillati</taxon>
        <taxon>Actinomycetota</taxon>
        <taxon>Actinomycetes</taxon>
        <taxon>Kitasatosporales</taxon>
        <taxon>Streptomycetaceae</taxon>
        <taxon>Streptomyces</taxon>
    </lineage>
</organism>
<protein>
    <submittedName>
        <fullName evidence="1">Uncharacterized protein</fullName>
    </submittedName>
</protein>
<evidence type="ECO:0000313" key="1">
    <source>
        <dbReference type="EMBL" id="AKG41943.1"/>
    </source>
</evidence>
<dbReference type="EMBL" id="CP009922">
    <property type="protein sequence ID" value="AKG41943.1"/>
    <property type="molecule type" value="Genomic_DNA"/>
</dbReference>
<name>A0A0F7FPW3_9ACTN</name>
<dbReference type="STRING" id="408015.SXIM_05590"/>
<accession>A0A0F7FPW3</accession>
<dbReference type="Proteomes" id="UP000034034">
    <property type="component" value="Chromosome"/>
</dbReference>
<dbReference type="AlphaFoldDB" id="A0A0F7FPW3"/>